<dbReference type="AlphaFoldDB" id="B0DIX7"/>
<dbReference type="GeneID" id="6079472"/>
<reference evidence="2 3" key="1">
    <citation type="journal article" date="2008" name="Nature">
        <title>The genome of Laccaria bicolor provides insights into mycorrhizal symbiosis.</title>
        <authorList>
            <person name="Martin F."/>
            <person name="Aerts A."/>
            <person name="Ahren D."/>
            <person name="Brun A."/>
            <person name="Danchin E.G.J."/>
            <person name="Duchaussoy F."/>
            <person name="Gibon J."/>
            <person name="Kohler A."/>
            <person name="Lindquist E."/>
            <person name="Pereda V."/>
            <person name="Salamov A."/>
            <person name="Shapiro H.J."/>
            <person name="Wuyts J."/>
            <person name="Blaudez D."/>
            <person name="Buee M."/>
            <person name="Brokstein P."/>
            <person name="Canbaeck B."/>
            <person name="Cohen D."/>
            <person name="Courty P.E."/>
            <person name="Coutinho P.M."/>
            <person name="Delaruelle C."/>
            <person name="Detter J.C."/>
            <person name="Deveau A."/>
            <person name="DiFazio S."/>
            <person name="Duplessis S."/>
            <person name="Fraissinet-Tachet L."/>
            <person name="Lucic E."/>
            <person name="Frey-Klett P."/>
            <person name="Fourrey C."/>
            <person name="Feussner I."/>
            <person name="Gay G."/>
            <person name="Grimwood J."/>
            <person name="Hoegger P.J."/>
            <person name="Jain P."/>
            <person name="Kilaru S."/>
            <person name="Labbe J."/>
            <person name="Lin Y.C."/>
            <person name="Legue V."/>
            <person name="Le Tacon F."/>
            <person name="Marmeisse R."/>
            <person name="Melayah D."/>
            <person name="Montanini B."/>
            <person name="Muratet M."/>
            <person name="Nehls U."/>
            <person name="Niculita-Hirzel H."/>
            <person name="Oudot-Le Secq M.P."/>
            <person name="Peter M."/>
            <person name="Quesneville H."/>
            <person name="Rajashekar B."/>
            <person name="Reich M."/>
            <person name="Rouhier N."/>
            <person name="Schmutz J."/>
            <person name="Yin T."/>
            <person name="Chalot M."/>
            <person name="Henrissat B."/>
            <person name="Kuees U."/>
            <person name="Lucas S."/>
            <person name="Van de Peer Y."/>
            <person name="Podila G.K."/>
            <person name="Polle A."/>
            <person name="Pukkila P.J."/>
            <person name="Richardson P.M."/>
            <person name="Rouze P."/>
            <person name="Sanders I.R."/>
            <person name="Stajich J.E."/>
            <person name="Tunlid A."/>
            <person name="Tuskan G."/>
            <person name="Grigoriev I.V."/>
        </authorList>
    </citation>
    <scope>NUCLEOTIDE SEQUENCE [LARGE SCALE GENOMIC DNA]</scope>
    <source>
        <strain evidence="3">S238N-H82 / ATCC MYA-4686</strain>
    </source>
</reference>
<dbReference type="InParanoid" id="B0DIX7"/>
<dbReference type="STRING" id="486041.B0DIX7"/>
<organism evidence="3">
    <name type="scientific">Laccaria bicolor (strain S238N-H82 / ATCC MYA-4686)</name>
    <name type="common">Bicoloured deceiver</name>
    <name type="synonym">Laccaria laccata var. bicolor</name>
    <dbReference type="NCBI Taxonomy" id="486041"/>
    <lineage>
        <taxon>Eukaryota</taxon>
        <taxon>Fungi</taxon>
        <taxon>Dikarya</taxon>
        <taxon>Basidiomycota</taxon>
        <taxon>Agaricomycotina</taxon>
        <taxon>Agaricomycetes</taxon>
        <taxon>Agaricomycetidae</taxon>
        <taxon>Agaricales</taxon>
        <taxon>Agaricineae</taxon>
        <taxon>Hydnangiaceae</taxon>
        <taxon>Laccaria</taxon>
    </lineage>
</organism>
<proteinExistence type="predicted"/>
<dbReference type="OrthoDB" id="4849160at2759"/>
<evidence type="ECO:0000313" key="2">
    <source>
        <dbReference type="EMBL" id="EDR05309.1"/>
    </source>
</evidence>
<name>B0DIX7_LACBS</name>
<sequence>MSFVPCLLPDSSHDAAYAEIDRRWRSLCHIRLSQTVEMKARKFRESEPPRLSACLVRTAPAATFETRSRPSSPLRLASQYRPNAYICSILLVDDLTRKLPNSSRLSMYVVLLALSFSRIALTIPAYVQQCPALSQAYKSYTTLRHEITLSKSWLSISPYHSALTVGASGTGVPDPSGLVNLPGAYSDNDPGIFYSQMFDASAPKDTFPGPPVAAFVNGGTSTPGNATTTVSSTATATQTSGAAGTSTTSKGKMCTLKKGKSASSLVVPSASAAAASATTTDMYPRHFSRLALGHSI</sequence>
<protein>
    <submittedName>
        <fullName evidence="2">Predicted protein</fullName>
    </submittedName>
</protein>
<dbReference type="Proteomes" id="UP000001194">
    <property type="component" value="Unassembled WGS sequence"/>
</dbReference>
<dbReference type="EMBL" id="DS547113">
    <property type="protein sequence ID" value="EDR05309.1"/>
    <property type="molecule type" value="Genomic_DNA"/>
</dbReference>
<evidence type="ECO:0000313" key="3">
    <source>
        <dbReference type="Proteomes" id="UP000001194"/>
    </source>
</evidence>
<dbReference type="HOGENOM" id="CLU_940315_0_0_1"/>
<accession>B0DIX7</accession>
<dbReference type="Gene3D" id="2.70.50.70">
    <property type="match status" value="1"/>
</dbReference>
<feature type="compositionally biased region" description="Low complexity" evidence="1">
    <location>
        <begin position="226"/>
        <end position="249"/>
    </location>
</feature>
<dbReference type="KEGG" id="lbc:LACBIDRAFT_329705"/>
<evidence type="ECO:0000256" key="1">
    <source>
        <dbReference type="SAM" id="MobiDB-lite"/>
    </source>
</evidence>
<feature type="region of interest" description="Disordered" evidence="1">
    <location>
        <begin position="220"/>
        <end position="250"/>
    </location>
</feature>
<dbReference type="RefSeq" id="XP_001883867.1">
    <property type="nucleotide sequence ID" value="XM_001883832.1"/>
</dbReference>
<keyword evidence="3" id="KW-1185">Reference proteome</keyword>
<gene>
    <name evidence="2" type="ORF">LACBIDRAFT_329705</name>
</gene>